<reference evidence="3" key="1">
    <citation type="journal article" date="2019" name="Int. J. Syst. Evol. Microbiol.">
        <title>The Global Catalogue of Microorganisms (GCM) 10K type strain sequencing project: providing services to taxonomists for standard genome sequencing and annotation.</title>
        <authorList>
            <consortium name="The Broad Institute Genomics Platform"/>
            <consortium name="The Broad Institute Genome Sequencing Center for Infectious Disease"/>
            <person name="Wu L."/>
            <person name="Ma J."/>
        </authorList>
    </citation>
    <scope>NUCLEOTIDE SEQUENCE [LARGE SCALE GENOMIC DNA]</scope>
    <source>
        <strain evidence="3">JCM 17975</strain>
    </source>
</reference>
<accession>A0ABP8XVD9</accession>
<organism evidence="2 3">
    <name type="scientific">Promicromonospora umidemergens</name>
    <dbReference type="NCBI Taxonomy" id="629679"/>
    <lineage>
        <taxon>Bacteria</taxon>
        <taxon>Bacillati</taxon>
        <taxon>Actinomycetota</taxon>
        <taxon>Actinomycetes</taxon>
        <taxon>Micrococcales</taxon>
        <taxon>Promicromonosporaceae</taxon>
        <taxon>Promicromonospora</taxon>
    </lineage>
</organism>
<dbReference type="EMBL" id="BAABHM010000018">
    <property type="protein sequence ID" value="GAA4714296.1"/>
    <property type="molecule type" value="Genomic_DNA"/>
</dbReference>
<evidence type="ECO:0000256" key="1">
    <source>
        <dbReference type="SAM" id="MobiDB-lite"/>
    </source>
</evidence>
<evidence type="ECO:0000313" key="2">
    <source>
        <dbReference type="EMBL" id="GAA4714296.1"/>
    </source>
</evidence>
<name>A0ABP8XVD9_9MICO</name>
<protein>
    <recommendedName>
        <fullName evidence="4">HD domain-containing protein</fullName>
    </recommendedName>
</protein>
<dbReference type="SUPFAM" id="SSF109604">
    <property type="entry name" value="HD-domain/PDEase-like"/>
    <property type="match status" value="1"/>
</dbReference>
<feature type="region of interest" description="Disordered" evidence="1">
    <location>
        <begin position="258"/>
        <end position="283"/>
    </location>
</feature>
<comment type="caution">
    <text evidence="2">The sequence shown here is derived from an EMBL/GenBank/DDBJ whole genome shotgun (WGS) entry which is preliminary data.</text>
</comment>
<dbReference type="Proteomes" id="UP001500843">
    <property type="component" value="Unassembled WGS sequence"/>
</dbReference>
<keyword evidence="3" id="KW-1185">Reference proteome</keyword>
<gene>
    <name evidence="2" type="ORF">GCM10023198_41850</name>
</gene>
<proteinExistence type="predicted"/>
<sequence length="283" mass="31410">MVWRRHQTPSLVGFDIGMVEFLRRLVTADLDDSPGSNDEAWGNRGPFVGWREAWRRWDAGLDEYSAAPRPELLMGSYGMTGILPLPEWLAGVLSGHETPIRLAVYLRLVHDVAVNLLDGVAETFPELKIDRRAVEFGAVTHDIGKIVHRAELTGPGREHEEAGQQILLRMGHDEHLARFAVTHGTWDVPDRRLEDLLVTLAGKVWTGERVRDLEENIADMIADRTRKDRREVFLTIGKLCEDLAAGADQRLAFHAAAPVDLGPNGPLAPRQGTDVGFGRPVSG</sequence>
<evidence type="ECO:0000313" key="3">
    <source>
        <dbReference type="Proteomes" id="UP001500843"/>
    </source>
</evidence>
<evidence type="ECO:0008006" key="4">
    <source>
        <dbReference type="Google" id="ProtNLM"/>
    </source>
</evidence>